<protein>
    <submittedName>
        <fullName evidence="1">Uncharacterized protein</fullName>
    </submittedName>
</protein>
<dbReference type="Proteomes" id="UP000299102">
    <property type="component" value="Unassembled WGS sequence"/>
</dbReference>
<gene>
    <name evidence="1" type="ORF">EVAR_30399_1</name>
</gene>
<dbReference type="EMBL" id="BGZK01000480">
    <property type="protein sequence ID" value="GBP46270.1"/>
    <property type="molecule type" value="Genomic_DNA"/>
</dbReference>
<comment type="caution">
    <text evidence="1">The sequence shown here is derived from an EMBL/GenBank/DDBJ whole genome shotgun (WGS) entry which is preliminary data.</text>
</comment>
<evidence type="ECO:0000313" key="1">
    <source>
        <dbReference type="EMBL" id="GBP46270.1"/>
    </source>
</evidence>
<evidence type="ECO:0000313" key="2">
    <source>
        <dbReference type="Proteomes" id="UP000299102"/>
    </source>
</evidence>
<proteinExistence type="predicted"/>
<sequence>MMAVFGDRRPALRRRRQLEALALRVNAATTELFVTRCLSSLPRTMINFHCRGVCACACVRVRALTAHLYGARQTAKREPHLRDRGPVKPVPVYTHVTLAFACTHYVFNTFITLGSNTFQFSSYRIVVMLLDVAITNRMAPRSVSATYATAQHENNRKPPSEARSANAIAAIVRIDSTALPPSIQIPMSDRIPVSVVIVVQVENRTWTRITTDTETWSRFDCRYRFGCRSVSGPVRKFSLASPAVPRPNPVSLTRSTPVGPRQLPIPRGGGRVFDGVAHEPAVAVYESRPRVNRSMGFSFTVYLHSPSSNHSLRALGRRVKVPARGYEVDTSERPSL</sequence>
<dbReference type="AlphaFoldDB" id="A0A4C1W5S6"/>
<keyword evidence="2" id="KW-1185">Reference proteome</keyword>
<organism evidence="1 2">
    <name type="scientific">Eumeta variegata</name>
    <name type="common">Bagworm moth</name>
    <name type="synonym">Eumeta japonica</name>
    <dbReference type="NCBI Taxonomy" id="151549"/>
    <lineage>
        <taxon>Eukaryota</taxon>
        <taxon>Metazoa</taxon>
        <taxon>Ecdysozoa</taxon>
        <taxon>Arthropoda</taxon>
        <taxon>Hexapoda</taxon>
        <taxon>Insecta</taxon>
        <taxon>Pterygota</taxon>
        <taxon>Neoptera</taxon>
        <taxon>Endopterygota</taxon>
        <taxon>Lepidoptera</taxon>
        <taxon>Glossata</taxon>
        <taxon>Ditrysia</taxon>
        <taxon>Tineoidea</taxon>
        <taxon>Psychidae</taxon>
        <taxon>Oiketicinae</taxon>
        <taxon>Eumeta</taxon>
    </lineage>
</organism>
<accession>A0A4C1W5S6</accession>
<reference evidence="1 2" key="1">
    <citation type="journal article" date="2019" name="Commun. Biol.">
        <title>The bagworm genome reveals a unique fibroin gene that provides high tensile strength.</title>
        <authorList>
            <person name="Kono N."/>
            <person name="Nakamura H."/>
            <person name="Ohtoshi R."/>
            <person name="Tomita M."/>
            <person name="Numata K."/>
            <person name="Arakawa K."/>
        </authorList>
    </citation>
    <scope>NUCLEOTIDE SEQUENCE [LARGE SCALE GENOMIC DNA]</scope>
</reference>
<name>A0A4C1W5S6_EUMVA</name>